<protein>
    <submittedName>
        <fullName evidence="1">Uncharacterized protein</fullName>
    </submittedName>
</protein>
<reference evidence="1" key="1">
    <citation type="journal article" date="2014" name="Front. Microbiol.">
        <title>High frequency of phylogenetically diverse reductive dehalogenase-homologous genes in deep subseafloor sedimentary metagenomes.</title>
        <authorList>
            <person name="Kawai M."/>
            <person name="Futagami T."/>
            <person name="Toyoda A."/>
            <person name="Takaki Y."/>
            <person name="Nishi S."/>
            <person name="Hori S."/>
            <person name="Arai W."/>
            <person name="Tsubouchi T."/>
            <person name="Morono Y."/>
            <person name="Uchiyama I."/>
            <person name="Ito T."/>
            <person name="Fujiyama A."/>
            <person name="Inagaki F."/>
            <person name="Takami H."/>
        </authorList>
    </citation>
    <scope>NUCLEOTIDE SEQUENCE</scope>
    <source>
        <strain evidence="1">Expedition CK06-06</strain>
    </source>
</reference>
<dbReference type="EMBL" id="BARS01037233">
    <property type="protein sequence ID" value="GAG24002.1"/>
    <property type="molecule type" value="Genomic_DNA"/>
</dbReference>
<name>X0WLB6_9ZZZZ</name>
<sequence length="131" mass="14131">MAFNLDATLVEASDNSKITITDTTPDYGAGSIQDVFDNGTATVTLTIRGIAYDAIDVKSYFDGGNQGNLEFDVMPEDLKISTSPQFVAGDDFPDGDVNNVYAVTNATESDSVTKQDLVYGVIEKEVLDFIR</sequence>
<gene>
    <name evidence="1" type="ORF">S01H1_57117</name>
</gene>
<feature type="non-terminal residue" evidence="1">
    <location>
        <position position="131"/>
    </location>
</feature>
<evidence type="ECO:0000313" key="1">
    <source>
        <dbReference type="EMBL" id="GAG24002.1"/>
    </source>
</evidence>
<accession>X0WLB6</accession>
<organism evidence="1">
    <name type="scientific">marine sediment metagenome</name>
    <dbReference type="NCBI Taxonomy" id="412755"/>
    <lineage>
        <taxon>unclassified sequences</taxon>
        <taxon>metagenomes</taxon>
        <taxon>ecological metagenomes</taxon>
    </lineage>
</organism>
<comment type="caution">
    <text evidence="1">The sequence shown here is derived from an EMBL/GenBank/DDBJ whole genome shotgun (WGS) entry which is preliminary data.</text>
</comment>
<dbReference type="AlphaFoldDB" id="X0WLB6"/>
<proteinExistence type="predicted"/>